<dbReference type="InterPro" id="IPR013783">
    <property type="entry name" value="Ig-like_fold"/>
</dbReference>
<organism evidence="2 3">
    <name type="scientific">Granulicella sibirica</name>
    <dbReference type="NCBI Taxonomy" id="2479048"/>
    <lineage>
        <taxon>Bacteria</taxon>
        <taxon>Pseudomonadati</taxon>
        <taxon>Acidobacteriota</taxon>
        <taxon>Terriglobia</taxon>
        <taxon>Terriglobales</taxon>
        <taxon>Acidobacteriaceae</taxon>
        <taxon>Granulicella</taxon>
    </lineage>
</organism>
<keyword evidence="3" id="KW-1185">Reference proteome</keyword>
<comment type="caution">
    <text evidence="2">The sequence shown here is derived from an EMBL/GenBank/DDBJ whole genome shotgun (WGS) entry which is preliminary data.</text>
</comment>
<name>A0A4Q0SXE8_9BACT</name>
<evidence type="ECO:0000256" key="1">
    <source>
        <dbReference type="ARBA" id="ARBA00022729"/>
    </source>
</evidence>
<dbReference type="OrthoDB" id="1488578at2"/>
<evidence type="ECO:0000313" key="2">
    <source>
        <dbReference type="EMBL" id="RXH54278.1"/>
    </source>
</evidence>
<dbReference type="Gene3D" id="2.60.40.10">
    <property type="entry name" value="Immunoglobulins"/>
    <property type="match status" value="1"/>
</dbReference>
<dbReference type="PANTHER" id="PTHR46580">
    <property type="entry name" value="SENSOR KINASE-RELATED"/>
    <property type="match status" value="1"/>
</dbReference>
<proteinExistence type="predicted"/>
<dbReference type="InterPro" id="IPR028994">
    <property type="entry name" value="Integrin_alpha_N"/>
</dbReference>
<protein>
    <submittedName>
        <fullName evidence="2">Putative aggregation factor core protein MAFp3, isoform C</fullName>
    </submittedName>
</protein>
<evidence type="ECO:0000313" key="3">
    <source>
        <dbReference type="Proteomes" id="UP000289437"/>
    </source>
</evidence>
<reference evidence="2 3" key="1">
    <citation type="submission" date="2018-11" db="EMBL/GenBank/DDBJ databases">
        <authorList>
            <person name="Mardanov A.V."/>
            <person name="Ravin N.V."/>
            <person name="Dedysh S.N."/>
        </authorList>
    </citation>
    <scope>NUCLEOTIDE SEQUENCE [LARGE SCALE GENOMIC DNA]</scope>
    <source>
        <strain evidence="2 3">AF10</strain>
    </source>
</reference>
<dbReference type="AlphaFoldDB" id="A0A4Q0SXE8"/>
<reference evidence="3" key="2">
    <citation type="submission" date="2019-02" db="EMBL/GenBank/DDBJ databases">
        <title>Granulicella sibirica sp. nov., a psychrotolerant acidobacterium isolated from an organic soil layer in forested tundra, West Siberia.</title>
        <authorList>
            <person name="Oshkin I.Y."/>
            <person name="Kulichevskaya I.S."/>
            <person name="Rijpstra W.I.C."/>
            <person name="Sinninghe Damste J.S."/>
            <person name="Rakitin A.L."/>
            <person name="Ravin N.V."/>
            <person name="Dedysh S.N."/>
        </authorList>
    </citation>
    <scope>NUCLEOTIDE SEQUENCE [LARGE SCALE GENOMIC DNA]</scope>
    <source>
        <strain evidence="3">AF10</strain>
    </source>
</reference>
<accession>A0A4Q0SXE8</accession>
<sequence length="586" mass="58922">MFDRKGPSEFLRLGVTIGVCMVVPFPRAMASAPLPTSTLLLVEANGADVTRVPRKTAVQLVAQVQSPTAALTTGRVRFCDASLSVCNDLHQLGVAQLTSSGAATLTIVPGIGVRSYRAEFLGIAKEYQSSLSSAQTLTVTGKFPTTTTLAATGNPGDYTLNATVVGSGSTASLSGTVTFTDLGANNESLGSSAIGSSTPGLSLAVASGSTNLPAPSALGDFNGDGIPDLAGAESTDSIAILLGDGAGGFLATRTSIPVGYNVGQFAVGDFNGDGFQDIAAVSYTDAKLVIVLGKGDGTFQSPMVLPGALYANTIVVGDFNRDGIADLATTNNGVSAVTLYIGRGDGTFNKKSTPLAGASVNMALADFNGDGIEDIAAIEASSVEVLLGNANGTFTSASNTAVGADPFQVIAGDFNNDGVPDLATVSPTEYSVSILLGQGSGAFTASPDIAFDSSTQPYAIALTDLNQDEIEDIAVATASSVEGQAYASVLFGTGQGTFVSTDLPIPGRIFEGASEYFILSADMNGDGNPDLILGPGVLLDKVTETAQASLSGVSISGSGTHSVQAASALSSPYNSSTSGTLGLQAQ</sequence>
<dbReference type="Proteomes" id="UP000289437">
    <property type="component" value="Unassembled WGS sequence"/>
</dbReference>
<dbReference type="SUPFAM" id="SSF69318">
    <property type="entry name" value="Integrin alpha N-terminal domain"/>
    <property type="match status" value="2"/>
</dbReference>
<dbReference type="Gene3D" id="2.40.128.340">
    <property type="match status" value="1"/>
</dbReference>
<dbReference type="EMBL" id="RDSM01000004">
    <property type="protein sequence ID" value="RXH54278.1"/>
    <property type="molecule type" value="Genomic_DNA"/>
</dbReference>
<gene>
    <name evidence="2" type="ORF">GRAN_4574</name>
</gene>
<dbReference type="Pfam" id="PF13517">
    <property type="entry name" value="FG-GAP_3"/>
    <property type="match status" value="3"/>
</dbReference>
<keyword evidence="1" id="KW-0732">Signal</keyword>
<dbReference type="InterPro" id="IPR013517">
    <property type="entry name" value="FG-GAP"/>
</dbReference>
<dbReference type="Gene3D" id="2.130.10.130">
    <property type="entry name" value="Integrin alpha, N-terminal"/>
    <property type="match status" value="2"/>
</dbReference>